<dbReference type="InterPro" id="IPR026992">
    <property type="entry name" value="DIOX_N"/>
</dbReference>
<name>A0AA38SDE9_9PEZI</name>
<dbReference type="InterPro" id="IPR050231">
    <property type="entry name" value="Iron_ascorbate_oxido_reductase"/>
</dbReference>
<evidence type="ECO:0000259" key="5">
    <source>
        <dbReference type="PROSITE" id="PS51471"/>
    </source>
</evidence>
<dbReference type="AlphaFoldDB" id="A0AA38SDE9"/>
<evidence type="ECO:0000256" key="4">
    <source>
        <dbReference type="SAM" id="MobiDB-lite"/>
    </source>
</evidence>
<dbReference type="Pfam" id="PF03171">
    <property type="entry name" value="2OG-FeII_Oxy"/>
    <property type="match status" value="1"/>
</dbReference>
<dbReference type="GO" id="GO:0044283">
    <property type="term" value="P:small molecule biosynthetic process"/>
    <property type="evidence" value="ECO:0007669"/>
    <property type="project" value="UniProtKB-ARBA"/>
</dbReference>
<comment type="similarity">
    <text evidence="1 2">Belongs to the iron/ascorbate-dependent oxidoreductase family.</text>
</comment>
<accession>A0AA38SDE9</accession>
<dbReference type="SUPFAM" id="SSF51197">
    <property type="entry name" value="Clavaminate synthase-like"/>
    <property type="match status" value="1"/>
</dbReference>
<feature type="region of interest" description="Disordered" evidence="4">
    <location>
        <begin position="135"/>
        <end position="155"/>
    </location>
</feature>
<dbReference type="Proteomes" id="UP001174694">
    <property type="component" value="Unassembled WGS sequence"/>
</dbReference>
<reference evidence="6" key="1">
    <citation type="submission" date="2022-07" db="EMBL/GenBank/DDBJ databases">
        <title>Fungi with potential for degradation of polypropylene.</title>
        <authorList>
            <person name="Gostincar C."/>
        </authorList>
    </citation>
    <scope>NUCLEOTIDE SEQUENCE</scope>
    <source>
        <strain evidence="6">EXF-13308</strain>
    </source>
</reference>
<proteinExistence type="inferred from homology"/>
<keyword evidence="3" id="KW-0175">Coiled coil</keyword>
<feature type="domain" description="Fe2OG dioxygenase" evidence="5">
    <location>
        <begin position="208"/>
        <end position="310"/>
    </location>
</feature>
<comment type="caution">
    <text evidence="6">The sequence shown here is derived from an EMBL/GenBank/DDBJ whole genome shotgun (WGS) entry which is preliminary data.</text>
</comment>
<evidence type="ECO:0000313" key="6">
    <source>
        <dbReference type="EMBL" id="KAJ9157591.1"/>
    </source>
</evidence>
<evidence type="ECO:0000313" key="7">
    <source>
        <dbReference type="Proteomes" id="UP001174694"/>
    </source>
</evidence>
<keyword evidence="2" id="KW-0560">Oxidoreductase</keyword>
<protein>
    <submittedName>
        <fullName evidence="6">Clavaminate synthase-like protein</fullName>
    </submittedName>
</protein>
<evidence type="ECO:0000256" key="2">
    <source>
        <dbReference type="RuleBase" id="RU003682"/>
    </source>
</evidence>
<dbReference type="EMBL" id="JANBVO010000001">
    <property type="protein sequence ID" value="KAJ9157591.1"/>
    <property type="molecule type" value="Genomic_DNA"/>
</dbReference>
<dbReference type="PROSITE" id="PS51471">
    <property type="entry name" value="FE2OG_OXY"/>
    <property type="match status" value="1"/>
</dbReference>
<organism evidence="6 7">
    <name type="scientific">Pleurostoma richardsiae</name>
    <dbReference type="NCBI Taxonomy" id="41990"/>
    <lineage>
        <taxon>Eukaryota</taxon>
        <taxon>Fungi</taxon>
        <taxon>Dikarya</taxon>
        <taxon>Ascomycota</taxon>
        <taxon>Pezizomycotina</taxon>
        <taxon>Sordariomycetes</taxon>
        <taxon>Sordariomycetidae</taxon>
        <taxon>Calosphaeriales</taxon>
        <taxon>Pleurostomataceae</taxon>
        <taxon>Pleurostoma</taxon>
    </lineage>
</organism>
<dbReference type="PRINTS" id="PR00682">
    <property type="entry name" value="IPNSYNTHASE"/>
</dbReference>
<dbReference type="PANTHER" id="PTHR47990">
    <property type="entry name" value="2-OXOGLUTARATE (2OG) AND FE(II)-DEPENDENT OXYGENASE SUPERFAMILY PROTEIN-RELATED"/>
    <property type="match status" value="1"/>
</dbReference>
<dbReference type="GO" id="GO:0016491">
    <property type="term" value="F:oxidoreductase activity"/>
    <property type="evidence" value="ECO:0007669"/>
    <property type="project" value="UniProtKB-KW"/>
</dbReference>
<dbReference type="GO" id="GO:0046872">
    <property type="term" value="F:metal ion binding"/>
    <property type="evidence" value="ECO:0007669"/>
    <property type="project" value="UniProtKB-KW"/>
</dbReference>
<evidence type="ECO:0000256" key="1">
    <source>
        <dbReference type="ARBA" id="ARBA00008056"/>
    </source>
</evidence>
<dbReference type="InterPro" id="IPR044861">
    <property type="entry name" value="IPNS-like_FE2OG_OXY"/>
</dbReference>
<keyword evidence="7" id="KW-1185">Reference proteome</keyword>
<dbReference type="Pfam" id="PF14226">
    <property type="entry name" value="DIOX_N"/>
    <property type="match status" value="1"/>
</dbReference>
<evidence type="ECO:0000256" key="3">
    <source>
        <dbReference type="SAM" id="Coils"/>
    </source>
</evidence>
<feature type="coiled-coil region" evidence="3">
    <location>
        <begin position="352"/>
        <end position="379"/>
    </location>
</feature>
<dbReference type="InterPro" id="IPR005123">
    <property type="entry name" value="Oxoglu/Fe-dep_dioxygenase_dom"/>
</dbReference>
<dbReference type="InterPro" id="IPR027443">
    <property type="entry name" value="IPNS-like_sf"/>
</dbReference>
<keyword evidence="2" id="KW-0479">Metal-binding</keyword>
<dbReference type="Gene3D" id="2.60.120.330">
    <property type="entry name" value="B-lactam Antibiotic, Isopenicillin N Synthase, Chain"/>
    <property type="match status" value="1"/>
</dbReference>
<sequence>MPSNTEEPKVVHFHAGGVPGSRPILTGEHAKPTFTEIPAIDTSKIFSKSLEERKEIAAQVGKACREVGFFYALNHNVPDEVVSQTFKAVAGFFAQPLEVKMETHINNTEHFRGYEALFETKLDTASRRGDLKEAFSMGEDGTDPEQHAPSDTGVVYPKKNQWPSNNLELRSSLYAYYSYALAFSRQLLHIFALALDMPEDFFDQFCRFPMTAIRALHYPPQEVEHGAEPGLGAHTDYCMFTLVCQDKVPALQVLNDNGIWVDALPRPKSFVVNIGDFLMQVTGGTFQSTVHRVVNLTGERRYSMPFFFSPDEDAHISVLPQFRNEGETYDEISVGEYFRRRLFAARHKHPAVLKWKEELKRTKEEAAAITQAAQVVEQAA</sequence>
<keyword evidence="2" id="KW-0408">Iron</keyword>
<gene>
    <name evidence="6" type="ORF">NKR23_g226</name>
</gene>